<keyword evidence="4" id="KW-1185">Reference proteome</keyword>
<feature type="domain" description="PG-1098 ferredoxin-like" evidence="2">
    <location>
        <begin position="289"/>
        <end position="332"/>
    </location>
</feature>
<organism evidence="3 4">
    <name type="scientific">Adhaeribacter arboris</name>
    <dbReference type="NCBI Taxonomy" id="2072846"/>
    <lineage>
        <taxon>Bacteria</taxon>
        <taxon>Pseudomonadati</taxon>
        <taxon>Bacteroidota</taxon>
        <taxon>Cytophagia</taxon>
        <taxon>Cytophagales</taxon>
        <taxon>Hymenobacteraceae</taxon>
        <taxon>Adhaeribacter</taxon>
    </lineage>
</organism>
<dbReference type="EMBL" id="PYFT01000001">
    <property type="protein sequence ID" value="PSR54517.1"/>
    <property type="molecule type" value="Genomic_DNA"/>
</dbReference>
<evidence type="ECO:0000313" key="4">
    <source>
        <dbReference type="Proteomes" id="UP000240357"/>
    </source>
</evidence>
<evidence type="ECO:0000259" key="1">
    <source>
        <dbReference type="Pfam" id="PF18096"/>
    </source>
</evidence>
<protein>
    <submittedName>
        <fullName evidence="3">Uncharacterized protein</fullName>
    </submittedName>
</protein>
<dbReference type="OrthoDB" id="1000417at2"/>
<dbReference type="AlphaFoldDB" id="A0A2T2YG72"/>
<dbReference type="Gene3D" id="1.10.10.1110">
    <property type="entry name" value="Methyltransferase PG1098, N-terminal domain"/>
    <property type="match status" value="1"/>
</dbReference>
<comment type="caution">
    <text evidence="3">The sequence shown here is derived from an EMBL/GenBank/DDBJ whole genome shotgun (WGS) entry which is preliminary data.</text>
</comment>
<dbReference type="Pfam" id="PF22013">
    <property type="entry name" value="PG_1098_Fer"/>
    <property type="match status" value="1"/>
</dbReference>
<dbReference type="CDD" id="cd02440">
    <property type="entry name" value="AdoMet_MTases"/>
    <property type="match status" value="1"/>
</dbReference>
<evidence type="ECO:0000259" key="2">
    <source>
        <dbReference type="Pfam" id="PF22013"/>
    </source>
</evidence>
<dbReference type="RefSeq" id="WP_106930252.1">
    <property type="nucleotide sequence ID" value="NZ_PYFT01000001.1"/>
</dbReference>
<dbReference type="Pfam" id="PF18096">
    <property type="entry name" value="Thump_like"/>
    <property type="match status" value="1"/>
</dbReference>
<dbReference type="SUPFAM" id="SSF53335">
    <property type="entry name" value="S-adenosyl-L-methionine-dependent methyltransferases"/>
    <property type="match status" value="1"/>
</dbReference>
<feature type="domain" description="THUMP-like" evidence="1">
    <location>
        <begin position="333"/>
        <end position="403"/>
    </location>
</feature>
<dbReference type="InterPro" id="IPR041497">
    <property type="entry name" value="Thump-like"/>
</dbReference>
<accession>A0A2T2YG72</accession>
<reference evidence="3 4" key="1">
    <citation type="submission" date="2018-03" db="EMBL/GenBank/DDBJ databases">
        <title>Adhaeribacter sp. HMF7605 Genome sequencing and assembly.</title>
        <authorList>
            <person name="Kang H."/>
            <person name="Kang J."/>
            <person name="Cha I."/>
            <person name="Kim H."/>
            <person name="Joh K."/>
        </authorList>
    </citation>
    <scope>NUCLEOTIDE SEQUENCE [LARGE SCALE GENOMIC DNA]</scope>
    <source>
        <strain evidence="3 4">HMF7605</strain>
    </source>
</reference>
<name>A0A2T2YG72_9BACT</name>
<sequence>MPRDSSQQIPELQALTPAEQEFVQEYAQADPATLLLQQHRYRGLAIPKLVHYIQARQKVKHKLPLWYQCLDIVYPPTLSLEQSSSELTAQYKAGLVTGKVLIDLTGGFGIDSFFFAQNFAQVHYVEQNPELTAIAAYNARLLGNTNIQFHNDSAAEYLQAFTGQVDWIYLDPARRSTANQKLHFLSDCEPDVLELLSLLFQKTEQVLLKTSPMLDIEQARQQLSKVSKIIVVAVENECKEVLYLLNEKAPPEPDLEAVNLYAQKEPTIFRFSKSGEEAASITYSEPLPYIYEPNTAILKAGGFKSVAQQYKLNKLHRNSHLYTSENLILDFPGRIFKCLAVSKYQKKEILNYLPEKKANITVRNFPEPVAAIRKKLELQEGGSVYLLATTDIHQKPIILVCEKAL</sequence>
<gene>
    <name evidence="3" type="ORF">AHMF7605_13855</name>
</gene>
<proteinExistence type="predicted"/>
<dbReference type="Proteomes" id="UP000240357">
    <property type="component" value="Unassembled WGS sequence"/>
</dbReference>
<dbReference type="InterPro" id="IPR054168">
    <property type="entry name" value="PG_1098_Fer"/>
</dbReference>
<dbReference type="Gene3D" id="3.40.50.150">
    <property type="entry name" value="Vaccinia Virus protein VP39"/>
    <property type="match status" value="1"/>
</dbReference>
<evidence type="ECO:0000313" key="3">
    <source>
        <dbReference type="EMBL" id="PSR54517.1"/>
    </source>
</evidence>
<dbReference type="InterPro" id="IPR029063">
    <property type="entry name" value="SAM-dependent_MTases_sf"/>
</dbReference>